<feature type="compositionally biased region" description="Polar residues" evidence="12">
    <location>
        <begin position="1174"/>
        <end position="1193"/>
    </location>
</feature>
<organism evidence="15 16">
    <name type="scientific">Frankliniella occidentalis</name>
    <name type="common">Western flower thrips</name>
    <name type="synonym">Euthrips occidentalis</name>
    <dbReference type="NCBI Taxonomy" id="133901"/>
    <lineage>
        <taxon>Eukaryota</taxon>
        <taxon>Metazoa</taxon>
        <taxon>Ecdysozoa</taxon>
        <taxon>Arthropoda</taxon>
        <taxon>Hexapoda</taxon>
        <taxon>Insecta</taxon>
        <taxon>Pterygota</taxon>
        <taxon>Neoptera</taxon>
        <taxon>Paraneoptera</taxon>
        <taxon>Thysanoptera</taxon>
        <taxon>Terebrantia</taxon>
        <taxon>Thripoidea</taxon>
        <taxon>Thripidae</taxon>
        <taxon>Frankliniella</taxon>
    </lineage>
</organism>
<keyword evidence="6" id="KW-0472">Membrane</keyword>
<name>A0A6J1SJH5_FRAOC</name>
<dbReference type="InterPro" id="IPR045120">
    <property type="entry name" value="Suco/Slp1-like"/>
</dbReference>
<dbReference type="GeneID" id="113207231"/>
<dbReference type="KEGG" id="foc:113207231"/>
<dbReference type="OrthoDB" id="266334at2759"/>
<feature type="compositionally biased region" description="Pro residues" evidence="12">
    <location>
        <begin position="255"/>
        <end position="264"/>
    </location>
</feature>
<dbReference type="InterPro" id="IPR012919">
    <property type="entry name" value="SUN_dom"/>
</dbReference>
<dbReference type="RefSeq" id="XP_026279485.1">
    <property type="nucleotide sequence ID" value="XM_026423700.2"/>
</dbReference>
<feature type="signal peptide" evidence="13">
    <location>
        <begin position="1"/>
        <end position="21"/>
    </location>
</feature>
<dbReference type="PROSITE" id="PS51469">
    <property type="entry name" value="SUN"/>
    <property type="match status" value="1"/>
</dbReference>
<evidence type="ECO:0000256" key="8">
    <source>
        <dbReference type="ARBA" id="ARBA00046288"/>
    </source>
</evidence>
<feature type="region of interest" description="Disordered" evidence="12">
    <location>
        <begin position="705"/>
        <end position="739"/>
    </location>
</feature>
<feature type="region of interest" description="Disordered" evidence="12">
    <location>
        <begin position="869"/>
        <end position="893"/>
    </location>
</feature>
<evidence type="ECO:0000313" key="15">
    <source>
        <dbReference type="Proteomes" id="UP000504606"/>
    </source>
</evidence>
<evidence type="ECO:0000256" key="9">
    <source>
        <dbReference type="ARBA" id="ARBA00061226"/>
    </source>
</evidence>
<evidence type="ECO:0000313" key="16">
    <source>
        <dbReference type="RefSeq" id="XP_026279485.1"/>
    </source>
</evidence>
<feature type="chain" id="PRO_5026994265" evidence="13">
    <location>
        <begin position="22"/>
        <end position="1319"/>
    </location>
</feature>
<feature type="coiled-coil region" evidence="11">
    <location>
        <begin position="924"/>
        <end position="951"/>
    </location>
</feature>
<feature type="region of interest" description="Disordered" evidence="12">
    <location>
        <begin position="1107"/>
        <end position="1143"/>
    </location>
</feature>
<evidence type="ECO:0000256" key="5">
    <source>
        <dbReference type="ARBA" id="ARBA00022989"/>
    </source>
</evidence>
<accession>A0A6J1SJH5</accession>
<keyword evidence="5" id="KW-1133">Transmembrane helix</keyword>
<feature type="compositionally biased region" description="Polar residues" evidence="12">
    <location>
        <begin position="875"/>
        <end position="893"/>
    </location>
</feature>
<keyword evidence="4" id="KW-0256">Endoplasmic reticulum</keyword>
<evidence type="ECO:0000256" key="7">
    <source>
        <dbReference type="ARBA" id="ARBA00023180"/>
    </source>
</evidence>
<feature type="compositionally biased region" description="Polar residues" evidence="12">
    <location>
        <begin position="705"/>
        <end position="728"/>
    </location>
</feature>
<keyword evidence="7" id="KW-0325">Glycoprotein</keyword>
<dbReference type="GO" id="GO:0034975">
    <property type="term" value="P:protein folding in endoplasmic reticulum"/>
    <property type="evidence" value="ECO:0007669"/>
    <property type="project" value="TreeGrafter"/>
</dbReference>
<feature type="region of interest" description="Disordered" evidence="12">
    <location>
        <begin position="1051"/>
        <end position="1076"/>
    </location>
</feature>
<dbReference type="GO" id="GO:0005789">
    <property type="term" value="C:endoplasmic reticulum membrane"/>
    <property type="evidence" value="ECO:0007669"/>
    <property type="project" value="UniProtKB-SubCell"/>
</dbReference>
<protein>
    <submittedName>
        <fullName evidence="16">SUN domain-containing ossification factor</fullName>
    </submittedName>
</protein>
<feature type="region of interest" description="Disordered" evidence="12">
    <location>
        <begin position="228"/>
        <end position="332"/>
    </location>
</feature>
<dbReference type="PANTHER" id="PTHR12953:SF0">
    <property type="entry name" value="SUN DOMAIN-CONTAINING OSSIFICATION FACTOR"/>
    <property type="match status" value="1"/>
</dbReference>
<comment type="similarity">
    <text evidence="9">Belongs to the SLP1 family.</text>
</comment>
<feature type="compositionally biased region" description="Polar residues" evidence="12">
    <location>
        <begin position="1132"/>
        <end position="1143"/>
    </location>
</feature>
<feature type="region of interest" description="Disordered" evidence="12">
    <location>
        <begin position="1171"/>
        <end position="1195"/>
    </location>
</feature>
<evidence type="ECO:0000256" key="3">
    <source>
        <dbReference type="ARBA" id="ARBA00022729"/>
    </source>
</evidence>
<keyword evidence="3 13" id="KW-0732">Signal</keyword>
<dbReference type="Pfam" id="PF07738">
    <property type="entry name" value="Sad1_UNC"/>
    <property type="match status" value="1"/>
</dbReference>
<evidence type="ECO:0000259" key="14">
    <source>
        <dbReference type="PROSITE" id="PS51469"/>
    </source>
</evidence>
<feature type="compositionally biased region" description="Polar residues" evidence="12">
    <location>
        <begin position="236"/>
        <end position="248"/>
    </location>
</feature>
<keyword evidence="2" id="KW-0812">Transmembrane</keyword>
<dbReference type="PANTHER" id="PTHR12953">
    <property type="entry name" value="MEMBRANE PROTEIN CH1 RELATED"/>
    <property type="match status" value="1"/>
</dbReference>
<feature type="compositionally biased region" description="Low complexity" evidence="12">
    <location>
        <begin position="1265"/>
        <end position="1276"/>
    </location>
</feature>
<feature type="region of interest" description="Disordered" evidence="12">
    <location>
        <begin position="1253"/>
        <end position="1319"/>
    </location>
</feature>
<feature type="compositionally biased region" description="Basic residues" evidence="12">
    <location>
        <begin position="1303"/>
        <end position="1319"/>
    </location>
</feature>
<evidence type="ECO:0000256" key="2">
    <source>
        <dbReference type="ARBA" id="ARBA00022692"/>
    </source>
</evidence>
<feature type="region of interest" description="Disordered" evidence="12">
    <location>
        <begin position="470"/>
        <end position="498"/>
    </location>
</feature>
<gene>
    <name evidence="16" type="primary">LOC113207231</name>
</gene>
<dbReference type="FunFam" id="2.60.120.260:FF:000099">
    <property type="entry name" value="Uncharacterized protein, isoform C"/>
    <property type="match status" value="1"/>
</dbReference>
<keyword evidence="15" id="KW-1185">Reference proteome</keyword>
<reference evidence="16" key="1">
    <citation type="submission" date="2025-08" db="UniProtKB">
        <authorList>
            <consortium name="RefSeq"/>
        </authorList>
    </citation>
    <scope>IDENTIFICATION</scope>
    <source>
        <tissue evidence="16">Whole organism</tissue>
    </source>
</reference>
<evidence type="ECO:0000256" key="10">
    <source>
        <dbReference type="ARBA" id="ARBA00064635"/>
    </source>
</evidence>
<comment type="subcellular location">
    <subcellularLocation>
        <location evidence="8">Endomembrane system</location>
        <topology evidence="8">Single-pass type I membrane protein</topology>
    </subcellularLocation>
    <subcellularLocation>
        <location evidence="1">Endoplasmic reticulum membrane</location>
        <topology evidence="1">Single-pass membrane protein</topology>
    </subcellularLocation>
</comment>
<feature type="region of interest" description="Disordered" evidence="12">
    <location>
        <begin position="153"/>
        <end position="174"/>
    </location>
</feature>
<comment type="subunit">
    <text evidence="10">Interacts with EMP65.</text>
</comment>
<dbReference type="Proteomes" id="UP000504606">
    <property type="component" value="Unplaced"/>
</dbReference>
<dbReference type="Gene3D" id="2.60.120.260">
    <property type="entry name" value="Galactose-binding domain-like"/>
    <property type="match status" value="1"/>
</dbReference>
<sequence>MKFCRFLYYVFIVQIINSCIANIVTKTEAPASSAGKTDDSADLNDTTEFYKEIDPVSSNTLAVNSLPTDTFKDTPSEISENVGQASQIESSFEDVSKSKPIVDEVAVNEKLPGVLNQGTLSQDLPDTGTVGVVTLVDSASADLQKLATSASAEVTTDSKYEKGSSENTTAGNLPPIVILPPAKVDLVNENHQAEVITEATTANVPNSEPPVVRAEPKVVEQTVKVEDHVEPETTEKSSPSIAQPNTQVFGKPLEPVLPPPPPAQPSSTLDALPVPSPEIPQEEIPSFSEWTQKQLEEAEKKKGQNKTANSPPSRGPTPSKMRSKNYASPDCGAKIVATNPEAENPSGVLANSKDEYLINKCSTQRMWLIIELCEAVQAKKIELANFELFSSSPKEFSVYLSHNFPTRDWSSVGQFTAKDERTVQSFNLQPHLFGKFLKVEFNSHYGKEHFCCTSLIRVYGTSEFEVLETENEGHGSAHELDDDDDEDEQPVGVDTGKPSKNLFGHATDAVYTIVRKAAEVLVKSGDSQNQSQTLDQKNATALIPSFQVRPRHCSTLRHLIVCNNCSPEFFDQVYHLLSCQAEDMQALIESTFVLDAINNSQLCSLSGLDYIAKRYLAAPLRIQSEDQLDQAGYLAAMLPAEYIAALCNILAVLEGKVVLNTSQSAMAQQGASIIGQPSQDSRESDLKNLLIEHKAPQTCSMDASFTSSNCQSGGSSPHTPDVSTSFPGSQPGPPYASMASEIKPTRTLTKEEVREISAEEAAVPHAPVEKSAISPDVKATIQTPFNVKIEPSMISVNMPGGSAENPKASSFIPEVPQDPIAPEQLGIDALDRDKDLGDTSFGLDGGVSEDQEPSKDLDALFMEMKALDNTEETSSEAGSATTPSSVVTQTRVPSQQAQKESVFLRLSNKIKALERNMSLSGQYLEELSRRYKKQEELSRALNKTLVLLREEIRKSKDREQQRDSDILFLRTQLIQLTATVEAYQSEKDSWQHKAVVFSQHFALIVIEIVMFAVVIWMCRRLPTDAGNMSSTGSQRKWSTGWRKVNKSNVKHLRRRSSLDGLSSSSDVKKRRPSEEALQISGSYKDLLLQDENVVVVQGEDITHEGSDQNWLAVTGPRDQRRRRKRRKECLVKSSSSNNLSQYQANYSQTVTRKISAPMHSYSLPIESGEIESPEVQSTMRQAHSPSNSPNSLKTGDICQSEAAFAPDSPSSGNIISYQAAQIPPGFTETATSARSRRSFNLAEANLPFHPSVSPDWMMNHHDGDSGSSVSGQSSRSKGLDSLEPVCNSSQSDNQGILMEDKKKKLGKKGGLKSMVKKFF</sequence>
<evidence type="ECO:0000256" key="4">
    <source>
        <dbReference type="ARBA" id="ARBA00022824"/>
    </source>
</evidence>
<evidence type="ECO:0000256" key="11">
    <source>
        <dbReference type="SAM" id="Coils"/>
    </source>
</evidence>
<keyword evidence="11" id="KW-0175">Coiled coil</keyword>
<evidence type="ECO:0000256" key="1">
    <source>
        <dbReference type="ARBA" id="ARBA00004389"/>
    </source>
</evidence>
<feature type="compositionally biased region" description="Acidic residues" evidence="12">
    <location>
        <begin position="480"/>
        <end position="489"/>
    </location>
</feature>
<evidence type="ECO:0000256" key="6">
    <source>
        <dbReference type="ARBA" id="ARBA00023136"/>
    </source>
</evidence>
<evidence type="ECO:0000256" key="13">
    <source>
        <dbReference type="SAM" id="SignalP"/>
    </source>
</evidence>
<evidence type="ECO:0000256" key="12">
    <source>
        <dbReference type="SAM" id="MobiDB-lite"/>
    </source>
</evidence>
<proteinExistence type="inferred from homology"/>
<feature type="domain" description="SUN" evidence="14">
    <location>
        <begin position="301"/>
        <end position="463"/>
    </location>
</feature>